<protein>
    <submittedName>
        <fullName evidence="1">Uncharacterized protein</fullName>
    </submittedName>
</protein>
<sequence>MFGFKQRDQDYMTGSFHQLKLLSGKEALTPVQCLDSRRKNSGALSAMQFAEKLAKSPTCVMCVVLVKLGRTPQEAVDEVHDKISEKYKEWEKVLRELPKWGGETDSEVFKLVVAIANVVWGNVAWW</sequence>
<keyword evidence="2" id="KW-1185">Reference proteome</keyword>
<organism evidence="1 2">
    <name type="scientific">Orbilia ellipsospora</name>
    <dbReference type="NCBI Taxonomy" id="2528407"/>
    <lineage>
        <taxon>Eukaryota</taxon>
        <taxon>Fungi</taxon>
        <taxon>Dikarya</taxon>
        <taxon>Ascomycota</taxon>
        <taxon>Pezizomycotina</taxon>
        <taxon>Orbiliomycetes</taxon>
        <taxon>Orbiliales</taxon>
        <taxon>Orbiliaceae</taxon>
        <taxon>Orbilia</taxon>
    </lineage>
</organism>
<comment type="caution">
    <text evidence="1">The sequence shown here is derived from an EMBL/GenBank/DDBJ whole genome shotgun (WGS) entry which is preliminary data.</text>
</comment>
<dbReference type="EMBL" id="JAVHJO010000005">
    <property type="protein sequence ID" value="KAK6539975.1"/>
    <property type="molecule type" value="Genomic_DNA"/>
</dbReference>
<dbReference type="Proteomes" id="UP001365542">
    <property type="component" value="Unassembled WGS sequence"/>
</dbReference>
<accession>A0AAV9XD06</accession>
<dbReference type="Gene3D" id="1.10.600.10">
    <property type="entry name" value="Farnesyl Diphosphate Synthase"/>
    <property type="match status" value="1"/>
</dbReference>
<gene>
    <name evidence="1" type="ORF">TWF694_008809</name>
</gene>
<evidence type="ECO:0000313" key="1">
    <source>
        <dbReference type="EMBL" id="KAK6539975.1"/>
    </source>
</evidence>
<name>A0AAV9XD06_9PEZI</name>
<evidence type="ECO:0000313" key="2">
    <source>
        <dbReference type="Proteomes" id="UP001365542"/>
    </source>
</evidence>
<proteinExistence type="predicted"/>
<dbReference type="SUPFAM" id="SSF48576">
    <property type="entry name" value="Terpenoid synthases"/>
    <property type="match status" value="1"/>
</dbReference>
<reference evidence="1 2" key="1">
    <citation type="submission" date="2019-10" db="EMBL/GenBank/DDBJ databases">
        <authorList>
            <person name="Palmer J.M."/>
        </authorList>
    </citation>
    <scope>NUCLEOTIDE SEQUENCE [LARGE SCALE GENOMIC DNA]</scope>
    <source>
        <strain evidence="1 2">TWF694</strain>
    </source>
</reference>
<dbReference type="AlphaFoldDB" id="A0AAV9XD06"/>
<dbReference type="InterPro" id="IPR008949">
    <property type="entry name" value="Isoprenoid_synthase_dom_sf"/>
</dbReference>